<dbReference type="PANTHER" id="PTHR10000:SF8">
    <property type="entry name" value="HAD SUPERFAMILY HYDROLASE-LIKE, TYPE 3"/>
    <property type="match status" value="1"/>
</dbReference>
<dbReference type="Pfam" id="PF08282">
    <property type="entry name" value="Hydrolase_3"/>
    <property type="match status" value="1"/>
</dbReference>
<dbReference type="Gene3D" id="3.30.1240.10">
    <property type="match status" value="1"/>
</dbReference>
<dbReference type="GO" id="GO:0005829">
    <property type="term" value="C:cytosol"/>
    <property type="evidence" value="ECO:0007669"/>
    <property type="project" value="TreeGrafter"/>
</dbReference>
<gene>
    <name evidence="1" type="ORF">PECAL_2P25390</name>
</gene>
<dbReference type="PRINTS" id="PR00119">
    <property type="entry name" value="CATATPASE"/>
</dbReference>
<dbReference type="InterPro" id="IPR036412">
    <property type="entry name" value="HAD-like_sf"/>
</dbReference>
<evidence type="ECO:0000313" key="1">
    <source>
        <dbReference type="EMBL" id="CAH0369417.1"/>
    </source>
</evidence>
<keyword evidence="2" id="KW-1185">Reference proteome</keyword>
<name>A0A8J2SLR0_9STRA</name>
<dbReference type="GO" id="GO:0016791">
    <property type="term" value="F:phosphatase activity"/>
    <property type="evidence" value="ECO:0007669"/>
    <property type="project" value="TreeGrafter"/>
</dbReference>
<evidence type="ECO:0008006" key="3">
    <source>
        <dbReference type="Google" id="ProtNLM"/>
    </source>
</evidence>
<dbReference type="NCBIfam" id="TIGR01484">
    <property type="entry name" value="HAD-SF-IIB"/>
    <property type="match status" value="1"/>
</dbReference>
<sequence length="421" mass="44160">MAAAALLKVRPAVVALDLDGTTLDADHKLAPATLAALRRASRAVRLIFATGRPTWDVQPFVDALGAPVTCILFNGASCATLRPHTAPVTRFLEPLGEERAAKAYRAAIECGGAVSLVLPTRSVGVATNAKQRAQLAALDRKAGSAQEVVADGAPYVCEAIKVLALSDDPAATAHDVRLPDGLDVVEAEIHVEFVSRGVDKATALRRVLGDEMLRTATVAIGDGHNDAAMLRAAHVGVATANATEAAKTAAAAVSAWTNDGLCVSKELDALLALPRRSPLQRWRDAYAEERRKYAAAHPGAANKWLHALLSPIEWVAFLAVLRQCCGPVVVWALQVCVALGTAAARPPHTVWLAPPQLAMAADLHISPIYAAATWVAMIALQVGVGHGLLDRTAPSAAAEPVAPQSVLLNVCITWDFSVVVK</sequence>
<comment type="caution">
    <text evidence="1">The sequence shown here is derived from an EMBL/GenBank/DDBJ whole genome shotgun (WGS) entry which is preliminary data.</text>
</comment>
<reference evidence="1" key="1">
    <citation type="submission" date="2021-11" db="EMBL/GenBank/DDBJ databases">
        <authorList>
            <consortium name="Genoscope - CEA"/>
            <person name="William W."/>
        </authorList>
    </citation>
    <scope>NUCLEOTIDE SEQUENCE</scope>
</reference>
<protein>
    <recommendedName>
        <fullName evidence="3">Haloacid dehalogenase-like hydrolase</fullName>
    </recommendedName>
</protein>
<dbReference type="AlphaFoldDB" id="A0A8J2SLR0"/>
<proteinExistence type="predicted"/>
<accession>A0A8J2SLR0</accession>
<dbReference type="SUPFAM" id="SSF56784">
    <property type="entry name" value="HAD-like"/>
    <property type="match status" value="1"/>
</dbReference>
<dbReference type="GO" id="GO:0000287">
    <property type="term" value="F:magnesium ion binding"/>
    <property type="evidence" value="ECO:0007669"/>
    <property type="project" value="TreeGrafter"/>
</dbReference>
<evidence type="ECO:0000313" key="2">
    <source>
        <dbReference type="Proteomes" id="UP000789595"/>
    </source>
</evidence>
<dbReference type="InterPro" id="IPR006379">
    <property type="entry name" value="HAD-SF_hydro_IIB"/>
</dbReference>
<organism evidence="1 2">
    <name type="scientific">Pelagomonas calceolata</name>
    <dbReference type="NCBI Taxonomy" id="35677"/>
    <lineage>
        <taxon>Eukaryota</taxon>
        <taxon>Sar</taxon>
        <taxon>Stramenopiles</taxon>
        <taxon>Ochrophyta</taxon>
        <taxon>Pelagophyceae</taxon>
        <taxon>Pelagomonadales</taxon>
        <taxon>Pelagomonadaceae</taxon>
        <taxon>Pelagomonas</taxon>
    </lineage>
</organism>
<dbReference type="InterPro" id="IPR023214">
    <property type="entry name" value="HAD_sf"/>
</dbReference>
<dbReference type="Proteomes" id="UP000789595">
    <property type="component" value="Unassembled WGS sequence"/>
</dbReference>
<dbReference type="Gene3D" id="3.40.50.1000">
    <property type="entry name" value="HAD superfamily/HAD-like"/>
    <property type="match status" value="1"/>
</dbReference>
<dbReference type="PANTHER" id="PTHR10000">
    <property type="entry name" value="PHOSPHOSERINE PHOSPHATASE"/>
    <property type="match status" value="1"/>
</dbReference>
<dbReference type="EMBL" id="CAKKNE010000002">
    <property type="protein sequence ID" value="CAH0369417.1"/>
    <property type="molecule type" value="Genomic_DNA"/>
</dbReference>